<dbReference type="InterPro" id="IPR015422">
    <property type="entry name" value="PyrdxlP-dep_Trfase_small"/>
</dbReference>
<keyword evidence="11" id="KW-1185">Reference proteome</keyword>
<evidence type="ECO:0000259" key="8">
    <source>
        <dbReference type="Pfam" id="PF00155"/>
    </source>
</evidence>
<dbReference type="GO" id="GO:0006572">
    <property type="term" value="P:L-tyrosine catabolic process"/>
    <property type="evidence" value="ECO:0007669"/>
    <property type="project" value="TreeGrafter"/>
</dbReference>
<accession>S9VQG3</accession>
<sequence>MSDAPFEPSRTVQVEENLFSQVYQRQSASNKTQLKMSVGDPTFDGNLVTSPEAVKAHVEIIKTPTNHGYQRFHGHPAACAAVPKYWARRFAPDNAENLKSDNVILTCGGSEAILTAFTALADEGDNILLPSPGFAHYQFVCDVNNITFRFYHTSSETGWEVDLDEVRSLVDNKTKAILVNNPNNPCGSNWSLQHVEAIVKLCEELKLVIIADEIYSGMVSEGLTFSSFANLHTEVPRLIIGGTAKMFMAPGWRLGWILLVDERDYLKDVMAGMKSMCTFSLGPNAITQQALPAILEQTPDSYYAATQREIQNNATAFADAVNQQCKGLSCASPQGALYIMVKVDLAVFTEFPSDVEFYMALEDEENVQVVPGTYLGAPGFFRVCITRPATIIQQLSERLSAFCNRHAK</sequence>
<evidence type="ECO:0000256" key="1">
    <source>
        <dbReference type="ARBA" id="ARBA00001933"/>
    </source>
</evidence>
<dbReference type="PANTHER" id="PTHR45744">
    <property type="entry name" value="TYROSINE AMINOTRANSFERASE"/>
    <property type="match status" value="1"/>
</dbReference>
<dbReference type="InterPro" id="IPR004839">
    <property type="entry name" value="Aminotransferase_I/II_large"/>
</dbReference>
<dbReference type="Gene3D" id="3.40.640.10">
    <property type="entry name" value="Type I PLP-dependent aspartate aminotransferase-like (Major domain)"/>
    <property type="match status" value="1"/>
</dbReference>
<evidence type="ECO:0000256" key="4">
    <source>
        <dbReference type="ARBA" id="ARBA00022679"/>
    </source>
</evidence>
<dbReference type="GO" id="GO:0030170">
    <property type="term" value="F:pyridoxal phosphate binding"/>
    <property type="evidence" value="ECO:0007669"/>
    <property type="project" value="InterPro"/>
</dbReference>
<dbReference type="EMBL" id="KF160062">
    <property type="protein sequence ID" value="AGU68002.1"/>
    <property type="molecule type" value="Genomic_DNA"/>
</dbReference>
<gene>
    <name evidence="10" type="ORF">ADEAN_000193700</name>
</gene>
<reference evidence="9" key="1">
    <citation type="journal article" date="2013" name="PLoS ONE">
        <title>Biosynthesis of vitamins and cofactors in bacterium-harbouring trypanosomatids depends on the symbiotic association as revealed by genomic analyses.</title>
        <authorList>
            <person name="Klein C.C."/>
            <person name="Alves J.M."/>
            <person name="Serrano M.G."/>
            <person name="Buck G.A."/>
            <person name="Vasconcelos A.T."/>
            <person name="Sagot M.F."/>
            <person name="Teixeira M.M."/>
            <person name="Camargo E.P."/>
            <person name="Motta M.C."/>
        </authorList>
    </citation>
    <scope>NUCLEOTIDE SEQUENCE</scope>
    <source>
        <strain evidence="9">TCC036E</strain>
    </source>
</reference>
<dbReference type="PIRSF" id="PIRSF000517">
    <property type="entry name" value="Tyr_transaminase"/>
    <property type="match status" value="1"/>
</dbReference>
<dbReference type="CDD" id="cd00609">
    <property type="entry name" value="AAT_like"/>
    <property type="match status" value="1"/>
</dbReference>
<proteinExistence type="inferred from homology"/>
<keyword evidence="4 9" id="KW-0808">Transferase</keyword>
<evidence type="ECO:0000256" key="3">
    <source>
        <dbReference type="ARBA" id="ARBA00022576"/>
    </source>
</evidence>
<evidence type="ECO:0000313" key="10">
    <source>
        <dbReference type="EMBL" id="CAD2214490.1"/>
    </source>
</evidence>
<comment type="similarity">
    <text evidence="2 6">Belongs to the class-I pyridoxal-phosphate-dependent aminotransferase family.</text>
</comment>
<evidence type="ECO:0000256" key="7">
    <source>
        <dbReference type="PIRSR" id="PIRSR000517-1"/>
    </source>
</evidence>
<evidence type="ECO:0000256" key="5">
    <source>
        <dbReference type="ARBA" id="ARBA00022898"/>
    </source>
</evidence>
<dbReference type="Proteomes" id="UP000515908">
    <property type="component" value="Chromosome 03"/>
</dbReference>
<reference evidence="10 11" key="2">
    <citation type="submission" date="2020-08" db="EMBL/GenBank/DDBJ databases">
        <authorList>
            <person name="Newling K."/>
            <person name="Davey J."/>
            <person name="Forrester S."/>
        </authorList>
    </citation>
    <scope>NUCLEOTIDE SEQUENCE [LARGE SCALE GENOMIC DNA]</scope>
    <source>
        <strain evidence="10">Crithidia deanei Carvalho</strain>
        <strain evidence="11">Crithidia deanei Carvalho (ATCC PRA-265)</strain>
    </source>
</reference>
<dbReference type="EMBL" id="LR877147">
    <property type="protein sequence ID" value="CAD2214490.1"/>
    <property type="molecule type" value="Genomic_DNA"/>
</dbReference>
<evidence type="ECO:0000313" key="11">
    <source>
        <dbReference type="Proteomes" id="UP000515908"/>
    </source>
</evidence>
<protein>
    <submittedName>
        <fullName evidence="10">Aminotransferase class I and II/DegT/DnrJ/EryC1/StrS aminotransferase family/Aminotransferase class-V/Cys/Met metabolism PLP-dependent enzyme, putative</fullName>
    </submittedName>
    <submittedName>
        <fullName evidence="9">Tyrosine transaminase</fullName>
        <ecNumber evidence="9">2.6.1.5</ecNumber>
    </submittedName>
</protein>
<name>S9VQG3_9TRYP</name>
<dbReference type="NCBIfam" id="TIGR01265">
    <property type="entry name" value="tyr_nico_aTase"/>
    <property type="match status" value="1"/>
</dbReference>
<dbReference type="EC" id="2.6.1.5" evidence="9"/>
<dbReference type="PANTHER" id="PTHR45744:SF2">
    <property type="entry name" value="TYROSINE AMINOTRANSFERASE"/>
    <property type="match status" value="1"/>
</dbReference>
<dbReference type="SUPFAM" id="SSF53383">
    <property type="entry name" value="PLP-dependent transferases"/>
    <property type="match status" value="1"/>
</dbReference>
<comment type="cofactor">
    <cofactor evidence="1 6 7">
        <name>pyridoxal 5'-phosphate</name>
        <dbReference type="ChEBI" id="CHEBI:597326"/>
    </cofactor>
</comment>
<evidence type="ECO:0000313" key="9">
    <source>
        <dbReference type="EMBL" id="AGU68002.1"/>
    </source>
</evidence>
<dbReference type="Pfam" id="PF00155">
    <property type="entry name" value="Aminotran_1_2"/>
    <property type="match status" value="1"/>
</dbReference>
<dbReference type="OrthoDB" id="7042322at2759"/>
<dbReference type="InterPro" id="IPR005958">
    <property type="entry name" value="TyrNic_aminoTrfase"/>
</dbReference>
<feature type="domain" description="Aminotransferase class I/classII large" evidence="8">
    <location>
        <begin position="32"/>
        <end position="396"/>
    </location>
</feature>
<dbReference type="VEuPathDB" id="TriTrypDB:ADEAN_000193700"/>
<keyword evidence="3 9" id="KW-0032">Aminotransferase</keyword>
<dbReference type="GO" id="GO:0004838">
    <property type="term" value="F:L-tyrosine-2-oxoglutarate transaminase activity"/>
    <property type="evidence" value="ECO:0007669"/>
    <property type="project" value="TreeGrafter"/>
</dbReference>
<dbReference type="Gene3D" id="3.90.1150.10">
    <property type="entry name" value="Aspartate Aminotransferase, domain 1"/>
    <property type="match status" value="1"/>
</dbReference>
<feature type="modified residue" description="N6-(pyridoxal phosphate)lysine" evidence="7">
    <location>
        <position position="245"/>
    </location>
</feature>
<evidence type="ECO:0000256" key="2">
    <source>
        <dbReference type="ARBA" id="ARBA00007441"/>
    </source>
</evidence>
<keyword evidence="5 6" id="KW-0663">Pyridoxal phosphate</keyword>
<organism evidence="9">
    <name type="scientific">Angomonas deanei</name>
    <dbReference type="NCBI Taxonomy" id="59799"/>
    <lineage>
        <taxon>Eukaryota</taxon>
        <taxon>Discoba</taxon>
        <taxon>Euglenozoa</taxon>
        <taxon>Kinetoplastea</taxon>
        <taxon>Metakinetoplastina</taxon>
        <taxon>Trypanosomatida</taxon>
        <taxon>Trypanosomatidae</taxon>
        <taxon>Strigomonadinae</taxon>
        <taxon>Angomonas</taxon>
    </lineage>
</organism>
<dbReference type="AlphaFoldDB" id="S9VQG3"/>
<dbReference type="InterPro" id="IPR015421">
    <property type="entry name" value="PyrdxlP-dep_Trfase_major"/>
</dbReference>
<evidence type="ECO:0000256" key="6">
    <source>
        <dbReference type="PIRNR" id="PIRNR000517"/>
    </source>
</evidence>
<dbReference type="InterPro" id="IPR015424">
    <property type="entry name" value="PyrdxlP-dep_Trfase"/>
</dbReference>